<dbReference type="AlphaFoldDB" id="A0A060XTY4"/>
<name>A0A060XTY4_ONCMY</name>
<dbReference type="EMBL" id="FR906080">
    <property type="protein sequence ID" value="CDQ82976.1"/>
    <property type="molecule type" value="Genomic_DNA"/>
</dbReference>
<evidence type="ECO:0000313" key="4">
    <source>
        <dbReference type="Proteomes" id="UP000193380"/>
    </source>
</evidence>
<reference evidence="3" key="1">
    <citation type="journal article" date="2014" name="Nat. Commun.">
        <title>The rainbow trout genome provides novel insights into evolution after whole-genome duplication in vertebrates.</title>
        <authorList>
            <person name="Berthelot C."/>
            <person name="Brunet F."/>
            <person name="Chalopin D."/>
            <person name="Juanchich A."/>
            <person name="Bernard M."/>
            <person name="Noel B."/>
            <person name="Bento P."/>
            <person name="Da Silva C."/>
            <person name="Labadie K."/>
            <person name="Alberti A."/>
            <person name="Aury J.M."/>
            <person name="Louis A."/>
            <person name="Dehais P."/>
            <person name="Bardou P."/>
            <person name="Montfort J."/>
            <person name="Klopp C."/>
            <person name="Cabau C."/>
            <person name="Gaspin C."/>
            <person name="Thorgaard G.H."/>
            <person name="Boussaha M."/>
            <person name="Quillet E."/>
            <person name="Guyomard R."/>
            <person name="Galiana D."/>
            <person name="Bobe J."/>
            <person name="Volff J.N."/>
            <person name="Genet C."/>
            <person name="Wincker P."/>
            <person name="Jaillon O."/>
            <person name="Roest Crollius H."/>
            <person name="Guiguen Y."/>
        </authorList>
    </citation>
    <scope>NUCLEOTIDE SEQUENCE [LARGE SCALE GENOMIC DNA]</scope>
</reference>
<dbReference type="STRING" id="8022.A0A060XTY4"/>
<feature type="compositionally biased region" description="Polar residues" evidence="1">
    <location>
        <begin position="257"/>
        <end position="266"/>
    </location>
</feature>
<feature type="non-terminal residue" evidence="3">
    <location>
        <position position="1"/>
    </location>
</feature>
<evidence type="ECO:0000256" key="1">
    <source>
        <dbReference type="SAM" id="MobiDB-lite"/>
    </source>
</evidence>
<sequence length="266" mass="29596">KHLNVSTLARLKAQTESPAAPSEHSQTSWLVCLRTYSINPYPSLLFPHASIVPVPKKAKVTELNDYRPVALTSVIMKCFERLVKDHITSTLPDTLDPLQFAYRPNTSTDDAISTTLHTDLTHLDKRNIYVRMLFIDYRSAFNTIVPSKLVIKLETLGLDPALCNWVLDFLTGRPQVVRVGNNISTPLILNTGAPQGCVLSPLLYSLFTHDCVATHASNSIIKFTDDTTVVGLITNNDETAYREEETAEGTPPYPHRWNSSGEGSKF</sequence>
<feature type="region of interest" description="Disordered" evidence="1">
    <location>
        <begin position="242"/>
        <end position="266"/>
    </location>
</feature>
<dbReference type="PANTHER" id="PTHR47510:SF3">
    <property type="entry name" value="ENDO_EXONUCLEASE_PHOSPHATASE DOMAIN-CONTAINING PROTEIN"/>
    <property type="match status" value="1"/>
</dbReference>
<evidence type="ECO:0000313" key="3">
    <source>
        <dbReference type="EMBL" id="CDQ82976.1"/>
    </source>
</evidence>
<dbReference type="InterPro" id="IPR043502">
    <property type="entry name" value="DNA/RNA_pol_sf"/>
</dbReference>
<proteinExistence type="predicted"/>
<dbReference type="InterPro" id="IPR000477">
    <property type="entry name" value="RT_dom"/>
</dbReference>
<dbReference type="CDD" id="cd01650">
    <property type="entry name" value="RT_nLTR_like"/>
    <property type="match status" value="1"/>
</dbReference>
<reference evidence="3" key="2">
    <citation type="submission" date="2014-03" db="EMBL/GenBank/DDBJ databases">
        <authorList>
            <person name="Genoscope - CEA"/>
        </authorList>
    </citation>
    <scope>NUCLEOTIDE SEQUENCE</scope>
</reference>
<dbReference type="Pfam" id="PF00078">
    <property type="entry name" value="RVT_1"/>
    <property type="match status" value="1"/>
</dbReference>
<dbReference type="Proteomes" id="UP000193380">
    <property type="component" value="Unassembled WGS sequence"/>
</dbReference>
<evidence type="ECO:0000259" key="2">
    <source>
        <dbReference type="PROSITE" id="PS50878"/>
    </source>
</evidence>
<dbReference type="PaxDb" id="8022-A0A060XTY4"/>
<accession>A0A060XTY4</accession>
<gene>
    <name evidence="3" type="ORF">GSONMT00002426001</name>
</gene>
<protein>
    <recommendedName>
        <fullName evidence="2">Reverse transcriptase domain-containing protein</fullName>
    </recommendedName>
</protein>
<dbReference type="SUPFAM" id="SSF56672">
    <property type="entry name" value="DNA/RNA polymerases"/>
    <property type="match status" value="1"/>
</dbReference>
<dbReference type="PANTHER" id="PTHR47510">
    <property type="entry name" value="REVERSE TRANSCRIPTASE DOMAIN-CONTAINING PROTEIN"/>
    <property type="match status" value="1"/>
</dbReference>
<organism evidence="3 4">
    <name type="scientific">Oncorhynchus mykiss</name>
    <name type="common">Rainbow trout</name>
    <name type="synonym">Salmo gairdneri</name>
    <dbReference type="NCBI Taxonomy" id="8022"/>
    <lineage>
        <taxon>Eukaryota</taxon>
        <taxon>Metazoa</taxon>
        <taxon>Chordata</taxon>
        <taxon>Craniata</taxon>
        <taxon>Vertebrata</taxon>
        <taxon>Euteleostomi</taxon>
        <taxon>Actinopterygii</taxon>
        <taxon>Neopterygii</taxon>
        <taxon>Teleostei</taxon>
        <taxon>Protacanthopterygii</taxon>
        <taxon>Salmoniformes</taxon>
        <taxon>Salmonidae</taxon>
        <taxon>Salmoninae</taxon>
        <taxon>Oncorhynchus</taxon>
    </lineage>
</organism>
<feature type="domain" description="Reverse transcriptase" evidence="2">
    <location>
        <begin position="35"/>
        <end position="266"/>
    </location>
</feature>
<dbReference type="PROSITE" id="PS50878">
    <property type="entry name" value="RT_POL"/>
    <property type="match status" value="1"/>
</dbReference>